<dbReference type="Gene3D" id="1.10.287.950">
    <property type="entry name" value="Methyl-accepting chemotaxis protein"/>
    <property type="match status" value="1"/>
</dbReference>
<name>D9SI78_GALCS</name>
<dbReference type="eggNOG" id="COG0840">
    <property type="taxonomic scope" value="Bacteria"/>
</dbReference>
<accession>D9SI78</accession>
<feature type="domain" description="Methyl-accepting transducer" evidence="6">
    <location>
        <begin position="269"/>
        <end position="505"/>
    </location>
</feature>
<sequence>MNPNTLKFKLIAGFVLAVFSSLVLMIVDVYSVTKSNTALQYVYANQMQPTSALQDMDSSIKEIRFRMAGVLLDQMPAVGSRIHLKEVRGRIIDDWTAFKRGTKDNAFSDDAKKQIEKIDKQIVLLPAFLDKLNEAYANEQKTLITPLLEDEWPSFHAGLIKPISLLLPEQQLAVKQTYEKSKADGNRLVIVGIAIFSISLLLLTLFGWRVLASINRGFNALQSAFSQIAQGNLLIHIGYDSQDEFGQMAKSLEATASRLQQIVASVKSAAESAVQHSASLSEQVEVLIASDKQFSAKVTTVAANMEEITFANSEVAVMANSAADAVNRNEELARSGNANVTENMTVIGNVVNIVNDSVSIVGQLNTSIQKIGQIAIVIKEIADQTNLLALNAAIEAARAGEQGRGFAVVADEVRKLAERTSSSTQEISGVINSIRTETDSAVVAMNNIESEVKKGVHLSEMTGEVLQKIVAAASNATQSVGNIVSSTKDQASVTENVAHNLQDISAVSEQNESSIQHVGRMADEVAKIAAELQDIVEQFKV</sequence>
<keyword evidence="5" id="KW-1133">Transmembrane helix</keyword>
<evidence type="ECO:0000259" key="7">
    <source>
        <dbReference type="PROSITE" id="PS50885"/>
    </source>
</evidence>
<keyword evidence="5" id="KW-0472">Membrane</keyword>
<comment type="subcellular location">
    <subcellularLocation>
        <location evidence="1">Membrane</location>
    </subcellularLocation>
</comment>
<evidence type="ECO:0000256" key="4">
    <source>
        <dbReference type="PROSITE-ProRule" id="PRU00284"/>
    </source>
</evidence>
<dbReference type="EMBL" id="CP002159">
    <property type="protein sequence ID" value="ADL54135.1"/>
    <property type="molecule type" value="Genomic_DNA"/>
</dbReference>
<dbReference type="PROSITE" id="PS50111">
    <property type="entry name" value="CHEMOTAXIS_TRANSDUC_2"/>
    <property type="match status" value="1"/>
</dbReference>
<comment type="similarity">
    <text evidence="3">Belongs to the methyl-accepting chemotaxis (MCP) protein family.</text>
</comment>
<evidence type="ECO:0000313" key="9">
    <source>
        <dbReference type="Proteomes" id="UP000001235"/>
    </source>
</evidence>
<dbReference type="Pfam" id="PF00015">
    <property type="entry name" value="MCPsignal"/>
    <property type="match status" value="1"/>
</dbReference>
<keyword evidence="5" id="KW-0812">Transmembrane</keyword>
<dbReference type="Pfam" id="PF12729">
    <property type="entry name" value="4HB_MCP_1"/>
    <property type="match status" value="1"/>
</dbReference>
<dbReference type="GO" id="GO:0006935">
    <property type="term" value="P:chemotaxis"/>
    <property type="evidence" value="ECO:0007669"/>
    <property type="project" value="UniProtKB-ARBA"/>
</dbReference>
<reference evidence="8 9" key="1">
    <citation type="submission" date="2010-08" db="EMBL/GenBank/DDBJ databases">
        <title>Complete sequence of Gallionella capsiferriformans ES-2.</title>
        <authorList>
            <consortium name="US DOE Joint Genome Institute"/>
            <person name="Lucas S."/>
            <person name="Copeland A."/>
            <person name="Lapidus A."/>
            <person name="Cheng J.-F."/>
            <person name="Bruce D."/>
            <person name="Goodwin L."/>
            <person name="Pitluck S."/>
            <person name="Chertkov O."/>
            <person name="Davenport K.W."/>
            <person name="Detter J.C."/>
            <person name="Han C."/>
            <person name="Tapia R."/>
            <person name="Land M."/>
            <person name="Hauser L."/>
            <person name="Chang Y.-J."/>
            <person name="Jeffries C."/>
            <person name="Kyrpides N."/>
            <person name="Ivanova N."/>
            <person name="Mikhailova N."/>
            <person name="Shelobolina E.S."/>
            <person name="Picardal F."/>
            <person name="Roden E."/>
            <person name="Emerson D."/>
            <person name="Woyke T."/>
        </authorList>
    </citation>
    <scope>NUCLEOTIDE SEQUENCE [LARGE SCALE GENOMIC DNA]</scope>
    <source>
        <strain evidence="8 9">ES-2</strain>
    </source>
</reference>
<dbReference type="GO" id="GO:0016020">
    <property type="term" value="C:membrane"/>
    <property type="evidence" value="ECO:0007669"/>
    <property type="project" value="UniProtKB-SubCell"/>
</dbReference>
<dbReference type="STRING" id="395494.Galf_0090"/>
<dbReference type="Proteomes" id="UP000001235">
    <property type="component" value="Chromosome"/>
</dbReference>
<dbReference type="SMART" id="SM00283">
    <property type="entry name" value="MA"/>
    <property type="match status" value="1"/>
</dbReference>
<feature type="transmembrane region" description="Helical" evidence="5">
    <location>
        <begin position="6"/>
        <end position="27"/>
    </location>
</feature>
<proteinExistence type="inferred from homology"/>
<organism evidence="8 9">
    <name type="scientific">Gallionella capsiferriformans (strain ES-2)</name>
    <name type="common">Gallionella ferruginea capsiferriformans (strain ES-2)</name>
    <dbReference type="NCBI Taxonomy" id="395494"/>
    <lineage>
        <taxon>Bacteria</taxon>
        <taxon>Pseudomonadati</taxon>
        <taxon>Pseudomonadota</taxon>
        <taxon>Betaproteobacteria</taxon>
        <taxon>Nitrosomonadales</taxon>
        <taxon>Gallionellaceae</taxon>
        <taxon>Gallionella</taxon>
    </lineage>
</organism>
<dbReference type="OrthoDB" id="9813966at2"/>
<feature type="transmembrane region" description="Helical" evidence="5">
    <location>
        <begin position="188"/>
        <end position="208"/>
    </location>
</feature>
<dbReference type="CDD" id="cd06225">
    <property type="entry name" value="HAMP"/>
    <property type="match status" value="1"/>
</dbReference>
<dbReference type="RefSeq" id="WP_013292078.1">
    <property type="nucleotide sequence ID" value="NC_014394.1"/>
</dbReference>
<dbReference type="SUPFAM" id="SSF58104">
    <property type="entry name" value="Methyl-accepting chemotaxis protein (MCP) signaling domain"/>
    <property type="match status" value="1"/>
</dbReference>
<evidence type="ECO:0000256" key="5">
    <source>
        <dbReference type="SAM" id="Phobius"/>
    </source>
</evidence>
<dbReference type="FunFam" id="1.10.287.950:FF:000001">
    <property type="entry name" value="Methyl-accepting chemotaxis sensory transducer"/>
    <property type="match status" value="1"/>
</dbReference>
<evidence type="ECO:0000256" key="1">
    <source>
        <dbReference type="ARBA" id="ARBA00004370"/>
    </source>
</evidence>
<dbReference type="PANTHER" id="PTHR32089:SF112">
    <property type="entry name" value="LYSOZYME-LIKE PROTEIN-RELATED"/>
    <property type="match status" value="1"/>
</dbReference>
<dbReference type="GO" id="GO:0007165">
    <property type="term" value="P:signal transduction"/>
    <property type="evidence" value="ECO:0007669"/>
    <property type="project" value="UniProtKB-KW"/>
</dbReference>
<keyword evidence="2 4" id="KW-0807">Transducer</keyword>
<dbReference type="SMART" id="SM00304">
    <property type="entry name" value="HAMP"/>
    <property type="match status" value="1"/>
</dbReference>
<protein>
    <submittedName>
        <fullName evidence="8">Methyl-accepting chemotaxis sensory transducer</fullName>
    </submittedName>
</protein>
<dbReference type="InterPro" id="IPR004089">
    <property type="entry name" value="MCPsignal_dom"/>
</dbReference>
<dbReference type="CDD" id="cd11386">
    <property type="entry name" value="MCP_signal"/>
    <property type="match status" value="1"/>
</dbReference>
<dbReference type="InterPro" id="IPR024478">
    <property type="entry name" value="HlyB_4HB_MCP"/>
</dbReference>
<dbReference type="InterPro" id="IPR003660">
    <property type="entry name" value="HAMP_dom"/>
</dbReference>
<dbReference type="KEGG" id="gca:Galf_0090"/>
<evidence type="ECO:0000256" key="3">
    <source>
        <dbReference type="ARBA" id="ARBA00029447"/>
    </source>
</evidence>
<dbReference type="Pfam" id="PF00672">
    <property type="entry name" value="HAMP"/>
    <property type="match status" value="1"/>
</dbReference>
<dbReference type="PROSITE" id="PS50885">
    <property type="entry name" value="HAMP"/>
    <property type="match status" value="1"/>
</dbReference>
<gene>
    <name evidence="8" type="ordered locus">Galf_0090</name>
</gene>
<evidence type="ECO:0000313" key="8">
    <source>
        <dbReference type="EMBL" id="ADL54135.1"/>
    </source>
</evidence>
<dbReference type="PANTHER" id="PTHR32089">
    <property type="entry name" value="METHYL-ACCEPTING CHEMOTAXIS PROTEIN MCPB"/>
    <property type="match status" value="1"/>
</dbReference>
<evidence type="ECO:0000259" key="6">
    <source>
        <dbReference type="PROSITE" id="PS50111"/>
    </source>
</evidence>
<dbReference type="AlphaFoldDB" id="D9SI78"/>
<dbReference type="HOGENOM" id="CLU_000445_107_27_4"/>
<evidence type="ECO:0000256" key="2">
    <source>
        <dbReference type="ARBA" id="ARBA00023224"/>
    </source>
</evidence>
<keyword evidence="9" id="KW-1185">Reference proteome</keyword>
<feature type="domain" description="HAMP" evidence="7">
    <location>
        <begin position="212"/>
        <end position="264"/>
    </location>
</feature>